<organism evidence="1 2">
    <name type="scientific">Multifurca ochricompacta</name>
    <dbReference type="NCBI Taxonomy" id="376703"/>
    <lineage>
        <taxon>Eukaryota</taxon>
        <taxon>Fungi</taxon>
        <taxon>Dikarya</taxon>
        <taxon>Basidiomycota</taxon>
        <taxon>Agaricomycotina</taxon>
        <taxon>Agaricomycetes</taxon>
        <taxon>Russulales</taxon>
        <taxon>Russulaceae</taxon>
        <taxon>Multifurca</taxon>
    </lineage>
</organism>
<dbReference type="EMBL" id="WTXG01000361">
    <property type="protein sequence ID" value="KAI0289154.1"/>
    <property type="molecule type" value="Genomic_DNA"/>
</dbReference>
<evidence type="ECO:0000313" key="2">
    <source>
        <dbReference type="Proteomes" id="UP001203297"/>
    </source>
</evidence>
<sequence length="222" mass="25631">MGRFTFLLQHMGSVPLSTPSLLHIVSLVSLYQEVLHMMSLSRLRAFSNWRKEWLRSRVANTPTTTHPDRRDNHAYSLSIHPTYDAPSGHNHPLWSAATKPRGVDEKPYTRLTTSTAVRLATGHAFIAEYTERFHPKKPPLARLCTCDDSTPATFPHILLHCSLYSVSRHTLQFLPDWALEQDPVPWRILFNRKPFVEDLLTFIQDTQAFTRPFPPERPREPN</sequence>
<comment type="caution">
    <text evidence="1">The sequence shown here is derived from an EMBL/GenBank/DDBJ whole genome shotgun (WGS) entry which is preliminary data.</text>
</comment>
<keyword evidence="2" id="KW-1185">Reference proteome</keyword>
<reference evidence="1" key="1">
    <citation type="journal article" date="2022" name="New Phytol.">
        <title>Evolutionary transition to the ectomycorrhizal habit in the genomes of a hyperdiverse lineage of mushroom-forming fungi.</title>
        <authorList>
            <person name="Looney B."/>
            <person name="Miyauchi S."/>
            <person name="Morin E."/>
            <person name="Drula E."/>
            <person name="Courty P.E."/>
            <person name="Kohler A."/>
            <person name="Kuo A."/>
            <person name="LaButti K."/>
            <person name="Pangilinan J."/>
            <person name="Lipzen A."/>
            <person name="Riley R."/>
            <person name="Andreopoulos W."/>
            <person name="He G."/>
            <person name="Johnson J."/>
            <person name="Nolan M."/>
            <person name="Tritt A."/>
            <person name="Barry K.W."/>
            <person name="Grigoriev I.V."/>
            <person name="Nagy L.G."/>
            <person name="Hibbett D."/>
            <person name="Henrissat B."/>
            <person name="Matheny P.B."/>
            <person name="Labbe J."/>
            <person name="Martin F.M."/>
        </authorList>
    </citation>
    <scope>NUCLEOTIDE SEQUENCE</scope>
    <source>
        <strain evidence="1">BPL690</strain>
    </source>
</reference>
<protein>
    <submittedName>
        <fullName evidence="1">Uncharacterized protein</fullName>
    </submittedName>
</protein>
<dbReference type="Proteomes" id="UP001203297">
    <property type="component" value="Unassembled WGS sequence"/>
</dbReference>
<accession>A0AAD4QIK9</accession>
<evidence type="ECO:0000313" key="1">
    <source>
        <dbReference type="EMBL" id="KAI0289154.1"/>
    </source>
</evidence>
<gene>
    <name evidence="1" type="ORF">B0F90DRAFT_1797148</name>
</gene>
<name>A0AAD4QIK9_9AGAM</name>
<proteinExistence type="predicted"/>
<dbReference type="AlphaFoldDB" id="A0AAD4QIK9"/>